<keyword evidence="1" id="KW-0472">Membrane</keyword>
<accession>A0ABR2KPZ4</accession>
<evidence type="ECO:0000256" key="1">
    <source>
        <dbReference type="SAM" id="Phobius"/>
    </source>
</evidence>
<keyword evidence="1" id="KW-1133">Transmembrane helix</keyword>
<name>A0ABR2KPZ4_9EUKA</name>
<organism evidence="2 3">
    <name type="scientific">Tritrichomonas musculus</name>
    <dbReference type="NCBI Taxonomy" id="1915356"/>
    <lineage>
        <taxon>Eukaryota</taxon>
        <taxon>Metamonada</taxon>
        <taxon>Parabasalia</taxon>
        <taxon>Tritrichomonadida</taxon>
        <taxon>Tritrichomonadidae</taxon>
        <taxon>Tritrichomonas</taxon>
    </lineage>
</organism>
<protein>
    <submittedName>
        <fullName evidence="2">Uncharacterized protein</fullName>
    </submittedName>
</protein>
<dbReference type="EMBL" id="JAPFFF010000004">
    <property type="protein sequence ID" value="KAK8892821.1"/>
    <property type="molecule type" value="Genomic_DNA"/>
</dbReference>
<gene>
    <name evidence="2" type="ORF">M9Y10_030069</name>
</gene>
<feature type="transmembrane region" description="Helical" evidence="1">
    <location>
        <begin position="815"/>
        <end position="838"/>
    </location>
</feature>
<dbReference type="Proteomes" id="UP001470230">
    <property type="component" value="Unassembled WGS sequence"/>
</dbReference>
<reference evidence="2 3" key="1">
    <citation type="submission" date="2024-04" db="EMBL/GenBank/DDBJ databases">
        <title>Tritrichomonas musculus Genome.</title>
        <authorList>
            <person name="Alves-Ferreira E."/>
            <person name="Grigg M."/>
            <person name="Lorenzi H."/>
            <person name="Galac M."/>
        </authorList>
    </citation>
    <scope>NUCLEOTIDE SEQUENCE [LARGE SCALE GENOMIC DNA]</scope>
    <source>
        <strain evidence="2 3">EAF2021</strain>
    </source>
</reference>
<evidence type="ECO:0000313" key="3">
    <source>
        <dbReference type="Proteomes" id="UP001470230"/>
    </source>
</evidence>
<keyword evidence="3" id="KW-1185">Reference proteome</keyword>
<sequence length="860" mass="99112">MFILLTALSVFWNADKFKQFELAQIPKLISLFPIDEIQENLNDLMNDGVNRTVFIRFFGHFPILSIVYNKFIDTITNQDFTIHIKLLKKVSPYLNVNQDLYSISPEIKELLLQNKKQFDELKEMIAELGPHLCTSFNLDFNVISRLYNYIFINEDNDGVVIGKILEILDLPTDFVSELSKILSFFDDQKPIIRLFDGLNVRGQYLKFIEKVRLLRIPNNDERFFSFIRVIDAFSSFVDLINDIHHNFFVKNENEVVKPLMIEYLINPINIFDVSIFDRAIELNTSLNIIQSYSSSCTISNSSDIQHVECKLFQAIRRFLIRIVCNNDNEDDDTCEEEVYERVLNIVQDFTNPKVNLTNLLIVKYQIPENYVKFVFGLFENLTSKNKTYLDLLQGLTLIVPDDKIVSVFHYHEVKFHTFVTNVTNLVNFIININDTSNIRLAFEYLNRTEQWDHLRHFVTEISQNKTLCEIKKLAEKECSDLFNSIIGNATKFISNQSFINSIPHEKLRLVINGTIPFLKSIRSSVSNFVSGLYNLTAIRKGEVNFVDFTTFIESIGNLIDKIVSVIDGIVPIFYKRLPFIGDRYRSIVWKSRKVSKILQNNGQTVSIFYIIFGRLGIISEMLSSFASAYVDENTTIATMTRLIKPTTFLNVYETLQKISQLTDLQIKNLAETITFDTKAKSSLHLLGHEHDHEHHRPVSFNDIFPIKTIAENAQLLADEMKENVLDFQSVALALGIKKDELKQKIISFIRSILAIPAKTIREIAIESGNDEDDVDEYFEKICGFSKNMTMGKQINLKSKVIQKSKKNKKILTTPVIIGIAIAAFVVVSIIIAVTIYLVNKKKKQVDPNHDFISQQMLVDN</sequence>
<comment type="caution">
    <text evidence="2">The sequence shown here is derived from an EMBL/GenBank/DDBJ whole genome shotgun (WGS) entry which is preliminary data.</text>
</comment>
<keyword evidence="1" id="KW-0812">Transmembrane</keyword>
<evidence type="ECO:0000313" key="2">
    <source>
        <dbReference type="EMBL" id="KAK8892821.1"/>
    </source>
</evidence>
<proteinExistence type="predicted"/>